<dbReference type="EnsemblMetazoa" id="Aqu2.1.20423_001">
    <property type="protein sequence ID" value="Aqu2.1.20423_001"/>
    <property type="gene ID" value="Aqu2.1.20423"/>
</dbReference>
<protein>
    <submittedName>
        <fullName evidence="1">Uncharacterized protein</fullName>
    </submittedName>
</protein>
<accession>A0A1X7TZ64</accession>
<name>A0A1X7TZ64_AMPQE</name>
<proteinExistence type="predicted"/>
<dbReference type="AlphaFoldDB" id="A0A1X7TZ64"/>
<reference evidence="1" key="1">
    <citation type="submission" date="2017-05" db="UniProtKB">
        <authorList>
            <consortium name="EnsemblMetazoa"/>
        </authorList>
    </citation>
    <scope>IDENTIFICATION</scope>
</reference>
<dbReference type="InParanoid" id="A0A1X7TZ64"/>
<organism evidence="1">
    <name type="scientific">Amphimedon queenslandica</name>
    <name type="common">Sponge</name>
    <dbReference type="NCBI Taxonomy" id="400682"/>
    <lineage>
        <taxon>Eukaryota</taxon>
        <taxon>Metazoa</taxon>
        <taxon>Porifera</taxon>
        <taxon>Demospongiae</taxon>
        <taxon>Heteroscleromorpha</taxon>
        <taxon>Haplosclerida</taxon>
        <taxon>Niphatidae</taxon>
        <taxon>Amphimedon</taxon>
    </lineage>
</organism>
<evidence type="ECO:0000313" key="1">
    <source>
        <dbReference type="EnsemblMetazoa" id="Aqu2.1.20423_001"/>
    </source>
</evidence>
<sequence>MFTKIGRVSQAVKPSVLRCFYKNLTGDQSASSNLHQAEVDERVKRIIEMEDPDIVDDLRRHNGKQGTLYEDFWTEC</sequence>